<keyword evidence="4" id="KW-0677">Repeat</keyword>
<dbReference type="FunFam" id="2.60.40.10:FF:000191">
    <property type="entry name" value="Immunoglobulin superfamily member 3"/>
    <property type="match status" value="1"/>
</dbReference>
<evidence type="ECO:0000256" key="3">
    <source>
        <dbReference type="ARBA" id="ARBA00022729"/>
    </source>
</evidence>
<dbReference type="InterPro" id="IPR036179">
    <property type="entry name" value="Ig-like_dom_sf"/>
</dbReference>
<dbReference type="PANTHER" id="PTHR12207:SF25">
    <property type="entry name" value="IMMUNOGLOBULIN SUPERFAMILY MEMBER 2"/>
    <property type="match status" value="1"/>
</dbReference>
<feature type="domain" description="Ig-like" evidence="10">
    <location>
        <begin position="273"/>
        <end position="378"/>
    </location>
</feature>
<dbReference type="CDD" id="cd00099">
    <property type="entry name" value="IgV"/>
    <property type="match status" value="1"/>
</dbReference>
<sequence>LAASGRKLWLRLFLPSLLRADVNTEIQPGPLYRVVGSRLSISCSTSGFPNENSDKDFKFYMASPARPTHFLNIISTEDPDFGYARFLRRIEAGDISLTRVGANSVIFEIKNLRKEDEGEYECSAVKPRSILNGVFSVKAVVKVIDNSLSVTSGESATSLTRDEGEALTLTCQASTNTIQHVHLSFIWYLRKDGAEEAKPIISLDKDFTLTPGQGFEQRYREEAIRLDKLGDADYRLQMTKLELSDQGQIYCQAQEWIQDPDRSWYKIAEKDAEEITLTTSALAVSLSAESAVQEGKELLLSCSISAQNLAGRFFSVAWLWEGNELVRMGPTGILTVTAAYSDQERDGELRATRTENSKYQLRLKPVRTTHGGSYVCRAWPEERDQEGNFKQGGAQDSQPQVVRVSTAESGLSVKMENTLQIISQGEKLRLTCTVDGFKGPLSVAWQHKSVRSPLFSTIIDLSEDGVTEKAEAFAGREVRVTRSKMETFVFEMDQVAPTDSGIYECVVSEKQANGKTHSKFQSANVTVKAIDSLVRVILKSRDHGVTVGENAHLMCKVTSPRVPMTLTWSVQKEDSNINTIVVLYSNGSISWSGDQHRYQVEVNSQENTLDVMHSLKILSASHREAGTYQCRVSVFLGKVHKKIPPSNQLKVMVNNPVSELALVSKPTITQSINTDIQIVCKVTSATPKPSLYEVIWELQQEAGNKTVLSSDRNALVTFGTQIEESDSRRISMRRTAEPAFELTIRQARLSDKGLYVCKVVEYLQDPQGEWYFLSDKTTTTNLNVTEPDTNLSIDKKELEVNVSIAEDFSIPCIITEQSSNESQFQVTWFWQKGAEAKPIYTAYRNSTLQPSTENIAVRYGHPLPGQFDLKVKTDAENSGVYFCEVEEWLYSHPYGWRKLAVEKSGNLTVNVDAEGKLSSPPSYFLLGTVVKSPMLRHVFLLPHLCRERNNSTLWVEQVPLNGKS</sequence>
<dbReference type="PANTHER" id="PTHR12207">
    <property type="entry name" value="V-SET AND TRANSMEMBRANE DOMAIN-CONTAINING PROTEIN"/>
    <property type="match status" value="1"/>
</dbReference>
<keyword evidence="3 9" id="KW-0732">Signal</keyword>
<evidence type="ECO:0000256" key="6">
    <source>
        <dbReference type="ARBA" id="ARBA00023136"/>
    </source>
</evidence>
<dbReference type="FunFam" id="2.60.40.10:FF:000491">
    <property type="entry name" value="Immunoglobulin superfamily, member 3"/>
    <property type="match status" value="1"/>
</dbReference>
<organism evidence="11 12">
    <name type="scientific">Fundulus heteroclitus</name>
    <name type="common">Killifish</name>
    <name type="synonym">Mummichog</name>
    <dbReference type="NCBI Taxonomy" id="8078"/>
    <lineage>
        <taxon>Eukaryota</taxon>
        <taxon>Metazoa</taxon>
        <taxon>Chordata</taxon>
        <taxon>Craniata</taxon>
        <taxon>Vertebrata</taxon>
        <taxon>Euteleostomi</taxon>
        <taxon>Actinopterygii</taxon>
        <taxon>Neopterygii</taxon>
        <taxon>Teleostei</taxon>
        <taxon>Neoteleostei</taxon>
        <taxon>Acanthomorphata</taxon>
        <taxon>Ovalentaria</taxon>
        <taxon>Atherinomorphae</taxon>
        <taxon>Cyprinodontiformes</taxon>
        <taxon>Fundulidae</taxon>
        <taxon>Fundulus</taxon>
    </lineage>
</organism>
<dbReference type="InterPro" id="IPR013783">
    <property type="entry name" value="Ig-like_fold"/>
</dbReference>
<name>A0A3Q2PUG9_FUNHE</name>
<feature type="domain" description="Ig-like" evidence="10">
    <location>
        <begin position="15"/>
        <end position="124"/>
    </location>
</feature>
<feature type="chain" id="PRO_5018634764" evidence="9">
    <location>
        <begin position="25"/>
        <end position="964"/>
    </location>
</feature>
<keyword evidence="5" id="KW-1133">Transmembrane helix</keyword>
<dbReference type="InterPro" id="IPR051102">
    <property type="entry name" value="IgSF_V-set/TM_domain"/>
</dbReference>
<proteinExistence type="predicted"/>
<feature type="domain" description="Ig-like" evidence="10">
    <location>
        <begin position="656"/>
        <end position="785"/>
    </location>
</feature>
<feature type="signal peptide" evidence="9">
    <location>
        <begin position="1"/>
        <end position="24"/>
    </location>
</feature>
<dbReference type="Gene3D" id="2.60.40.10">
    <property type="entry name" value="Immunoglobulins"/>
    <property type="match status" value="7"/>
</dbReference>
<evidence type="ECO:0000256" key="5">
    <source>
        <dbReference type="ARBA" id="ARBA00022989"/>
    </source>
</evidence>
<evidence type="ECO:0000256" key="2">
    <source>
        <dbReference type="ARBA" id="ARBA00022692"/>
    </source>
</evidence>
<reference evidence="11" key="1">
    <citation type="submission" date="2025-08" db="UniProtKB">
        <authorList>
            <consortium name="Ensembl"/>
        </authorList>
    </citation>
    <scope>IDENTIFICATION</scope>
</reference>
<dbReference type="AlphaFoldDB" id="A0A3Q2PUG9"/>
<keyword evidence="7" id="KW-1015">Disulfide bond</keyword>
<dbReference type="SUPFAM" id="SSF48726">
    <property type="entry name" value="Immunoglobulin"/>
    <property type="match status" value="7"/>
</dbReference>
<feature type="domain" description="Ig-like" evidence="10">
    <location>
        <begin position="787"/>
        <end position="908"/>
    </location>
</feature>
<keyword evidence="8" id="KW-0393">Immunoglobulin domain</keyword>
<accession>A0A3Q2PUG9</accession>
<evidence type="ECO:0000256" key="7">
    <source>
        <dbReference type="ARBA" id="ARBA00023157"/>
    </source>
</evidence>
<dbReference type="Ensembl" id="ENSFHET00000033703.1">
    <property type="protein sequence ID" value="ENSFHEP00000016722.1"/>
    <property type="gene ID" value="ENSFHEG00000018463.1"/>
</dbReference>
<dbReference type="SMART" id="SM00409">
    <property type="entry name" value="IG"/>
    <property type="match status" value="7"/>
</dbReference>
<feature type="domain" description="Ig-like" evidence="10">
    <location>
        <begin position="127"/>
        <end position="254"/>
    </location>
</feature>
<dbReference type="GeneTree" id="ENSGT00940000155177"/>
<dbReference type="InterPro" id="IPR013106">
    <property type="entry name" value="Ig_V-set"/>
</dbReference>
<evidence type="ECO:0000256" key="8">
    <source>
        <dbReference type="ARBA" id="ARBA00023319"/>
    </source>
</evidence>
<keyword evidence="2" id="KW-0812">Transmembrane</keyword>
<reference evidence="11" key="2">
    <citation type="submission" date="2025-09" db="UniProtKB">
        <authorList>
            <consortium name="Ensembl"/>
        </authorList>
    </citation>
    <scope>IDENTIFICATION</scope>
</reference>
<evidence type="ECO:0000313" key="12">
    <source>
        <dbReference type="Proteomes" id="UP000265000"/>
    </source>
</evidence>
<keyword evidence="6" id="KW-0472">Membrane</keyword>
<keyword evidence="12" id="KW-1185">Reference proteome</keyword>
<dbReference type="InterPro" id="IPR003599">
    <property type="entry name" value="Ig_sub"/>
</dbReference>
<dbReference type="PROSITE" id="PS50835">
    <property type="entry name" value="IG_LIKE"/>
    <property type="match status" value="7"/>
</dbReference>
<evidence type="ECO:0000259" key="10">
    <source>
        <dbReference type="PROSITE" id="PS50835"/>
    </source>
</evidence>
<feature type="domain" description="Ig-like" evidence="10">
    <location>
        <begin position="399"/>
        <end position="526"/>
    </location>
</feature>
<dbReference type="SMART" id="SM00406">
    <property type="entry name" value="IGv"/>
    <property type="match status" value="4"/>
</dbReference>
<dbReference type="Pfam" id="PF07686">
    <property type="entry name" value="V-set"/>
    <property type="match status" value="4"/>
</dbReference>
<evidence type="ECO:0000256" key="9">
    <source>
        <dbReference type="SAM" id="SignalP"/>
    </source>
</evidence>
<protein>
    <submittedName>
        <fullName evidence="11">Immunoglobulin superfamily member 2</fullName>
    </submittedName>
</protein>
<comment type="subcellular location">
    <subcellularLocation>
        <location evidence="1">Membrane</location>
        <topology evidence="1">Single-pass type I membrane protein</topology>
    </subcellularLocation>
</comment>
<dbReference type="GO" id="GO:0016020">
    <property type="term" value="C:membrane"/>
    <property type="evidence" value="ECO:0007669"/>
    <property type="project" value="UniProtKB-SubCell"/>
</dbReference>
<dbReference type="InterPro" id="IPR007110">
    <property type="entry name" value="Ig-like_dom"/>
</dbReference>
<dbReference type="Proteomes" id="UP000265000">
    <property type="component" value="Unplaced"/>
</dbReference>
<feature type="domain" description="Ig-like" evidence="10">
    <location>
        <begin position="531"/>
        <end position="633"/>
    </location>
</feature>
<evidence type="ECO:0000313" key="11">
    <source>
        <dbReference type="Ensembl" id="ENSFHEP00000016722.1"/>
    </source>
</evidence>
<dbReference type="Pfam" id="PF13895">
    <property type="entry name" value="Ig_2"/>
    <property type="match status" value="1"/>
</dbReference>
<evidence type="ECO:0000256" key="4">
    <source>
        <dbReference type="ARBA" id="ARBA00022737"/>
    </source>
</evidence>
<evidence type="ECO:0000256" key="1">
    <source>
        <dbReference type="ARBA" id="ARBA00004479"/>
    </source>
</evidence>